<reference evidence="2 3" key="1">
    <citation type="journal article" date="2024" name="J Genomics">
        <title>Draft genome sequencing and assembly of Favolaschia claudopus CIRM-BRFM 2984 isolated from oak limbs.</title>
        <authorList>
            <person name="Navarro D."/>
            <person name="Drula E."/>
            <person name="Chaduli D."/>
            <person name="Cazenave R."/>
            <person name="Ahrendt S."/>
            <person name="Wang J."/>
            <person name="Lipzen A."/>
            <person name="Daum C."/>
            <person name="Barry K."/>
            <person name="Grigoriev I.V."/>
            <person name="Favel A."/>
            <person name="Rosso M.N."/>
            <person name="Martin F."/>
        </authorList>
    </citation>
    <scope>NUCLEOTIDE SEQUENCE [LARGE SCALE GENOMIC DNA]</scope>
    <source>
        <strain evidence="2 3">CIRM-BRFM 2984</strain>
    </source>
</reference>
<proteinExistence type="predicted"/>
<evidence type="ECO:0000256" key="1">
    <source>
        <dbReference type="SAM" id="MobiDB-lite"/>
    </source>
</evidence>
<feature type="compositionally biased region" description="Polar residues" evidence="1">
    <location>
        <begin position="45"/>
        <end position="62"/>
    </location>
</feature>
<evidence type="ECO:0000313" key="2">
    <source>
        <dbReference type="EMBL" id="KAK6988956.1"/>
    </source>
</evidence>
<feature type="region of interest" description="Disordered" evidence="1">
    <location>
        <begin position="44"/>
        <end position="83"/>
    </location>
</feature>
<organism evidence="2 3">
    <name type="scientific">Favolaschia claudopus</name>
    <dbReference type="NCBI Taxonomy" id="2862362"/>
    <lineage>
        <taxon>Eukaryota</taxon>
        <taxon>Fungi</taxon>
        <taxon>Dikarya</taxon>
        <taxon>Basidiomycota</taxon>
        <taxon>Agaricomycotina</taxon>
        <taxon>Agaricomycetes</taxon>
        <taxon>Agaricomycetidae</taxon>
        <taxon>Agaricales</taxon>
        <taxon>Marasmiineae</taxon>
        <taxon>Mycenaceae</taxon>
        <taxon>Favolaschia</taxon>
    </lineage>
</organism>
<dbReference type="EMBL" id="JAWWNJ010000118">
    <property type="protein sequence ID" value="KAK6988956.1"/>
    <property type="molecule type" value="Genomic_DNA"/>
</dbReference>
<sequence length="217" mass="23832">MKPSPLPISTRFFSLLAEAEGLCDGAQEEILQQLEAAEAREETLNTKAGTISQPVSTSTTFNPAVPSPLAHPPRSGTLPPRDPSRWAVPCPGIPIEWNADSFYTSYPFQLHAPNAKNCAPYDLTITSGIPKARSPHCTGGIVTLEGILPCAKCSQLTLDVKIIRDRATRPFERVHKHDDLNADQLRAKVEVVEDKVNTLKLKQGVFNLKIFYTTSEK</sequence>
<dbReference type="AlphaFoldDB" id="A0AAV9ZSA2"/>
<evidence type="ECO:0000313" key="3">
    <source>
        <dbReference type="Proteomes" id="UP001362999"/>
    </source>
</evidence>
<protein>
    <submittedName>
        <fullName evidence="2">Uncharacterized protein</fullName>
    </submittedName>
</protein>
<comment type="caution">
    <text evidence="2">The sequence shown here is derived from an EMBL/GenBank/DDBJ whole genome shotgun (WGS) entry which is preliminary data.</text>
</comment>
<gene>
    <name evidence="2" type="ORF">R3P38DRAFT_3290685</name>
</gene>
<accession>A0AAV9ZSA2</accession>
<name>A0AAV9ZSA2_9AGAR</name>
<dbReference type="Proteomes" id="UP001362999">
    <property type="component" value="Unassembled WGS sequence"/>
</dbReference>
<keyword evidence="3" id="KW-1185">Reference proteome</keyword>